<protein>
    <recommendedName>
        <fullName evidence="4">MARVEL domain-containing protein</fullName>
    </recommendedName>
</protein>
<feature type="transmembrane region" description="Helical" evidence="1">
    <location>
        <begin position="20"/>
        <end position="45"/>
    </location>
</feature>
<comment type="caution">
    <text evidence="2">The sequence shown here is derived from an EMBL/GenBank/DDBJ whole genome shotgun (WGS) entry which is preliminary data.</text>
</comment>
<evidence type="ECO:0008006" key="4">
    <source>
        <dbReference type="Google" id="ProtNLM"/>
    </source>
</evidence>
<keyword evidence="3" id="KW-1185">Reference proteome</keyword>
<proteinExistence type="predicted"/>
<dbReference type="OrthoDB" id="5363290at2759"/>
<keyword evidence="1" id="KW-0472">Membrane</keyword>
<gene>
    <name evidence="2" type="ORF">PMIN01_08818</name>
</gene>
<evidence type="ECO:0000313" key="3">
    <source>
        <dbReference type="Proteomes" id="UP000756921"/>
    </source>
</evidence>
<reference evidence="2" key="1">
    <citation type="journal article" date="2020" name="Mol. Plant Microbe Interact.">
        <title>Genome Sequence of the Biocontrol Agent Coniothyrium minitans strain Conio (IMI 134523).</title>
        <authorList>
            <person name="Patel D."/>
            <person name="Shittu T.A."/>
            <person name="Baroncelli R."/>
            <person name="Muthumeenakshi S."/>
            <person name="Osborne T.H."/>
            <person name="Janganan T.K."/>
            <person name="Sreenivasaprasad S."/>
        </authorList>
    </citation>
    <scope>NUCLEOTIDE SEQUENCE</scope>
    <source>
        <strain evidence="2">Conio</strain>
    </source>
</reference>
<dbReference type="EMBL" id="WJXW01000009">
    <property type="protein sequence ID" value="KAF9733135.1"/>
    <property type="molecule type" value="Genomic_DNA"/>
</dbReference>
<keyword evidence="1" id="KW-1133">Transmembrane helix</keyword>
<dbReference type="Proteomes" id="UP000756921">
    <property type="component" value="Unassembled WGS sequence"/>
</dbReference>
<sequence>MAATKSTFRSAVYARLDNPLVSLFCLGIRVAQLVFALGSGISYAIELSHGHTSSEFFFSQLVFAVTIITLIIGAFTFRSYRLTFVVESTICIFWLALFGVFYQIYLSGNELQTQYEGVNLRRTKAAVWLNLINFLLWLASAIFSTVMCCAGTKGAMKGKFEQRRERKSRKDLEGAAEMEAGVFHEGPRGSRQESLPLYEEILAASRA</sequence>
<dbReference type="PANTHER" id="PTHR42083">
    <property type="entry name" value="MARVEL DOMAIN-CONTAINING PROTEIN"/>
    <property type="match status" value="1"/>
</dbReference>
<accession>A0A9P6KNM3</accession>
<evidence type="ECO:0000313" key="2">
    <source>
        <dbReference type="EMBL" id="KAF9733135.1"/>
    </source>
</evidence>
<organism evidence="2 3">
    <name type="scientific">Paraphaeosphaeria minitans</name>
    <dbReference type="NCBI Taxonomy" id="565426"/>
    <lineage>
        <taxon>Eukaryota</taxon>
        <taxon>Fungi</taxon>
        <taxon>Dikarya</taxon>
        <taxon>Ascomycota</taxon>
        <taxon>Pezizomycotina</taxon>
        <taxon>Dothideomycetes</taxon>
        <taxon>Pleosporomycetidae</taxon>
        <taxon>Pleosporales</taxon>
        <taxon>Massarineae</taxon>
        <taxon>Didymosphaeriaceae</taxon>
        <taxon>Paraphaeosphaeria</taxon>
    </lineage>
</organism>
<evidence type="ECO:0000256" key="1">
    <source>
        <dbReference type="SAM" id="Phobius"/>
    </source>
</evidence>
<feature type="transmembrane region" description="Helical" evidence="1">
    <location>
        <begin position="84"/>
        <end position="105"/>
    </location>
</feature>
<dbReference type="AlphaFoldDB" id="A0A9P6KNM3"/>
<feature type="transmembrane region" description="Helical" evidence="1">
    <location>
        <begin position="125"/>
        <end position="150"/>
    </location>
</feature>
<feature type="transmembrane region" description="Helical" evidence="1">
    <location>
        <begin position="57"/>
        <end position="77"/>
    </location>
</feature>
<dbReference type="PANTHER" id="PTHR42083:SF1">
    <property type="entry name" value="MARVEL DOMAIN-CONTAINING PROTEIN"/>
    <property type="match status" value="1"/>
</dbReference>
<keyword evidence="1" id="KW-0812">Transmembrane</keyword>
<name>A0A9P6KNM3_9PLEO</name>